<dbReference type="NCBIfam" id="NF000930">
    <property type="entry name" value="PRK00092.2-2"/>
    <property type="match status" value="1"/>
</dbReference>
<dbReference type="HAMAP" id="MF_01077">
    <property type="entry name" value="RimP"/>
    <property type="match status" value="1"/>
</dbReference>
<comment type="caution">
    <text evidence="6">The sequence shown here is derived from an EMBL/GenBank/DDBJ whole genome shotgun (WGS) entry which is preliminary data.</text>
</comment>
<protein>
    <recommendedName>
        <fullName evidence="3">Ribosome maturation factor RimP</fullName>
    </recommendedName>
</protein>
<dbReference type="Pfam" id="PF17384">
    <property type="entry name" value="DUF150_C"/>
    <property type="match status" value="1"/>
</dbReference>
<keyword evidence="7" id="KW-1185">Reference proteome</keyword>
<dbReference type="InterPro" id="IPR035956">
    <property type="entry name" value="RimP_N_sf"/>
</dbReference>
<evidence type="ECO:0000256" key="1">
    <source>
        <dbReference type="ARBA" id="ARBA00022490"/>
    </source>
</evidence>
<reference evidence="6 7" key="1">
    <citation type="submission" date="2011-11" db="EMBL/GenBank/DDBJ databases">
        <authorList>
            <consortium name="Tuberculosis Structural Genomics Consortium"/>
            <person name="Ioerger T.R."/>
        </authorList>
    </citation>
    <scope>NUCLEOTIDE SEQUENCE [LARGE SCALE GENOMIC DNA]</scope>
    <source>
        <strain evidence="7">ATCC 19527 / DSM 44167 / CIP 105390 / JCM 6362 / NCTC 10409 / 316</strain>
    </source>
</reference>
<dbReference type="RefSeq" id="WP_003927150.1">
    <property type="nucleotide sequence ID" value="NZ_AGVE01000046.1"/>
</dbReference>
<dbReference type="InterPro" id="IPR003728">
    <property type="entry name" value="Ribosome_maturation_RimP"/>
</dbReference>
<dbReference type="GO" id="GO:0006412">
    <property type="term" value="P:translation"/>
    <property type="evidence" value="ECO:0007669"/>
    <property type="project" value="TreeGrafter"/>
</dbReference>
<name>G7CK99_MYCT3</name>
<comment type="similarity">
    <text evidence="3">Belongs to the RimP family.</text>
</comment>
<accession>G7CK99</accession>
<dbReference type="Gene3D" id="3.30.300.70">
    <property type="entry name" value="RimP-like superfamily, N-terminal"/>
    <property type="match status" value="1"/>
</dbReference>
<dbReference type="AlphaFoldDB" id="G7CK99"/>
<dbReference type="PANTHER" id="PTHR33867">
    <property type="entry name" value="RIBOSOME MATURATION FACTOR RIMP"/>
    <property type="match status" value="1"/>
</dbReference>
<comment type="subcellular location">
    <subcellularLocation>
        <location evidence="3">Cytoplasm</location>
    </subcellularLocation>
</comment>
<keyword evidence="2 3" id="KW-0690">Ribosome biogenesis</keyword>
<dbReference type="GO" id="GO:0005829">
    <property type="term" value="C:cytosol"/>
    <property type="evidence" value="ECO:0007669"/>
    <property type="project" value="TreeGrafter"/>
</dbReference>
<dbReference type="eggNOG" id="COG0779">
    <property type="taxonomic scope" value="Bacteria"/>
</dbReference>
<evidence type="ECO:0000256" key="3">
    <source>
        <dbReference type="HAMAP-Rule" id="MF_01077"/>
    </source>
</evidence>
<sequence length="194" mass="20988">MAPDPKRRSARLPSKQQVIELLGGEFARAGYDVEDVVIHADARPPRIIVVADSDDGPDLDAIAELSRLASELLDRIDPDPGGGARYLLEVTTPGVDRPLVHAKHYRRARGRKVEVTLTDGSRLTGRLGELVDDTVRLVVQEGGRSRDAKGGRGRYAVRELPLSGIAKAVVQVEFSPPDRRELELAGQSSKEGGA</sequence>
<dbReference type="EMBL" id="AGVE01000046">
    <property type="protein sequence ID" value="EHI12886.1"/>
    <property type="molecule type" value="Genomic_DNA"/>
</dbReference>
<evidence type="ECO:0000259" key="5">
    <source>
        <dbReference type="Pfam" id="PF17384"/>
    </source>
</evidence>
<feature type="domain" description="Ribosome maturation factor RimP C-terminal" evidence="5">
    <location>
        <begin position="99"/>
        <end position="174"/>
    </location>
</feature>
<evidence type="ECO:0000259" key="4">
    <source>
        <dbReference type="Pfam" id="PF02576"/>
    </source>
</evidence>
<dbReference type="SUPFAM" id="SSF75420">
    <property type="entry name" value="YhbC-like, N-terminal domain"/>
    <property type="match status" value="1"/>
</dbReference>
<dbReference type="InterPro" id="IPR028998">
    <property type="entry name" value="RimP_C"/>
</dbReference>
<dbReference type="CDD" id="cd01734">
    <property type="entry name" value="YlxS_C"/>
    <property type="match status" value="1"/>
</dbReference>
<feature type="domain" description="Ribosome maturation factor RimP N-terminal" evidence="4">
    <location>
        <begin position="27"/>
        <end position="96"/>
    </location>
</feature>
<organism evidence="6 7">
    <name type="scientific">Mycolicibacterium thermoresistibile (strain ATCC 19527 / DSM 44167 / CIP 105390 / JCM 6362 / NCTC 10409 / 316)</name>
    <name type="common">Mycobacterium thermoresistibile</name>
    <dbReference type="NCBI Taxonomy" id="1078020"/>
    <lineage>
        <taxon>Bacteria</taxon>
        <taxon>Bacillati</taxon>
        <taxon>Actinomycetota</taxon>
        <taxon>Actinomycetes</taxon>
        <taxon>Mycobacteriales</taxon>
        <taxon>Mycobacteriaceae</taxon>
        <taxon>Mycolicibacterium</taxon>
    </lineage>
</organism>
<dbReference type="Proteomes" id="UP000004915">
    <property type="component" value="Unassembled WGS sequence"/>
</dbReference>
<dbReference type="Pfam" id="PF02576">
    <property type="entry name" value="RimP_N"/>
    <property type="match status" value="1"/>
</dbReference>
<evidence type="ECO:0000313" key="6">
    <source>
        <dbReference type="EMBL" id="EHI12886.1"/>
    </source>
</evidence>
<dbReference type="InterPro" id="IPR028989">
    <property type="entry name" value="RimP_N"/>
</dbReference>
<dbReference type="PATRIC" id="fig|1078020.3.peg.3620"/>
<evidence type="ECO:0000256" key="2">
    <source>
        <dbReference type="ARBA" id="ARBA00022517"/>
    </source>
</evidence>
<keyword evidence="1 3" id="KW-0963">Cytoplasm</keyword>
<gene>
    <name evidence="3" type="primary">rimP</name>
    <name evidence="6" type="ORF">KEK_18343</name>
</gene>
<comment type="function">
    <text evidence="3">Required for maturation of 30S ribosomal subunits.</text>
</comment>
<evidence type="ECO:0000313" key="7">
    <source>
        <dbReference type="Proteomes" id="UP000004915"/>
    </source>
</evidence>
<dbReference type="GO" id="GO:0000028">
    <property type="term" value="P:ribosomal small subunit assembly"/>
    <property type="evidence" value="ECO:0007669"/>
    <property type="project" value="TreeGrafter"/>
</dbReference>
<dbReference type="PANTHER" id="PTHR33867:SF1">
    <property type="entry name" value="RIBOSOME MATURATION FACTOR RIMP"/>
    <property type="match status" value="1"/>
</dbReference>
<proteinExistence type="inferred from homology"/>